<name>A0AAV0YIY1_VICFA</name>
<reference evidence="1 2" key="1">
    <citation type="submission" date="2023-01" db="EMBL/GenBank/DDBJ databases">
        <authorList>
            <person name="Kreplak J."/>
        </authorList>
    </citation>
    <scope>NUCLEOTIDE SEQUENCE [LARGE SCALE GENOMIC DNA]</scope>
</reference>
<keyword evidence="2" id="KW-1185">Reference proteome</keyword>
<dbReference type="AlphaFoldDB" id="A0AAV0YIY1"/>
<proteinExistence type="predicted"/>
<evidence type="ECO:0000313" key="2">
    <source>
        <dbReference type="Proteomes" id="UP001157006"/>
    </source>
</evidence>
<gene>
    <name evidence="1" type="ORF">VFH_I230480</name>
</gene>
<accession>A0AAV0YIY1</accession>
<sequence length="190" mass="21675">MHQVLIVSEVGMQVVVGMHQVLAGWPQVSAEPDVSPTSITIDEAVRLRKDGGELVIPLHDNLTAKKYLVNCSSTFHENTVGDWHAMDIEQCNGKRKMTIMHTSIMQPTCVVLAKLNTNLLHKNLKFELKKCDWKKRLLKMSVKSSNRYLSSLIINHLNLKQFWKTPVNFTPTIMCLKKSVNIYIHPEYHG</sequence>
<organism evidence="1 2">
    <name type="scientific">Vicia faba</name>
    <name type="common">Broad bean</name>
    <name type="synonym">Faba vulgaris</name>
    <dbReference type="NCBI Taxonomy" id="3906"/>
    <lineage>
        <taxon>Eukaryota</taxon>
        <taxon>Viridiplantae</taxon>
        <taxon>Streptophyta</taxon>
        <taxon>Embryophyta</taxon>
        <taxon>Tracheophyta</taxon>
        <taxon>Spermatophyta</taxon>
        <taxon>Magnoliopsida</taxon>
        <taxon>eudicotyledons</taxon>
        <taxon>Gunneridae</taxon>
        <taxon>Pentapetalae</taxon>
        <taxon>rosids</taxon>
        <taxon>fabids</taxon>
        <taxon>Fabales</taxon>
        <taxon>Fabaceae</taxon>
        <taxon>Papilionoideae</taxon>
        <taxon>50 kb inversion clade</taxon>
        <taxon>NPAAA clade</taxon>
        <taxon>Hologalegina</taxon>
        <taxon>IRL clade</taxon>
        <taxon>Fabeae</taxon>
        <taxon>Vicia</taxon>
    </lineage>
</organism>
<dbReference type="EMBL" id="OX451736">
    <property type="protein sequence ID" value="CAI8585941.1"/>
    <property type="molecule type" value="Genomic_DNA"/>
</dbReference>
<dbReference type="Proteomes" id="UP001157006">
    <property type="component" value="Chromosome 1L"/>
</dbReference>
<protein>
    <submittedName>
        <fullName evidence="1">Uncharacterized protein</fullName>
    </submittedName>
</protein>
<evidence type="ECO:0000313" key="1">
    <source>
        <dbReference type="EMBL" id="CAI8585941.1"/>
    </source>
</evidence>